<dbReference type="Pfam" id="PF01535">
    <property type="entry name" value="PPR"/>
    <property type="match status" value="1"/>
</dbReference>
<reference evidence="3 4" key="1">
    <citation type="submission" date="2023-12" db="EMBL/GenBank/DDBJ databases">
        <title>A high-quality genome assembly for Dillenia turbinata (Dilleniales).</title>
        <authorList>
            <person name="Chanderbali A."/>
        </authorList>
    </citation>
    <scope>NUCLEOTIDE SEQUENCE [LARGE SCALE GENOMIC DNA]</scope>
    <source>
        <strain evidence="3">LSX21</strain>
        <tissue evidence="3">Leaf</tissue>
    </source>
</reference>
<dbReference type="InterPro" id="IPR011990">
    <property type="entry name" value="TPR-like_helical_dom_sf"/>
</dbReference>
<dbReference type="Gene3D" id="1.25.40.10">
    <property type="entry name" value="Tetratricopeptide repeat domain"/>
    <property type="match status" value="2"/>
</dbReference>
<name>A0AAN8UJR6_9MAGN</name>
<dbReference type="InterPro" id="IPR044781">
    <property type="entry name" value="At5g10690-like"/>
</dbReference>
<protein>
    <submittedName>
        <fullName evidence="3">Pentatricopeptide repeat</fullName>
    </submittedName>
</protein>
<evidence type="ECO:0000313" key="4">
    <source>
        <dbReference type="Proteomes" id="UP001370490"/>
    </source>
</evidence>
<sequence>MNAVLEACVHCGDTDAALKVFDEMSKPESCGVDTVSYATLLKEIYAELTVFLHDMVLSFMKGYISTGCPQGLRPDKLTYDTLIFACVKAKNMVAAMQFFEEMKEEADEYNRDDLFPEIVTYTKLLMGLEHAKDINSILIIVMEMKLCHYSFVDHVLFVYLEKY</sequence>
<dbReference type="PANTHER" id="PTHR47581">
    <property type="entry name" value="OS09G0431600 PROTEIN"/>
    <property type="match status" value="1"/>
</dbReference>
<feature type="repeat" description="PPR" evidence="2">
    <location>
        <begin position="75"/>
        <end position="105"/>
    </location>
</feature>
<dbReference type="PROSITE" id="PS51375">
    <property type="entry name" value="PPR"/>
    <property type="match status" value="1"/>
</dbReference>
<dbReference type="Pfam" id="PF12854">
    <property type="entry name" value="PPR_1"/>
    <property type="match status" value="1"/>
</dbReference>
<evidence type="ECO:0000313" key="3">
    <source>
        <dbReference type="EMBL" id="KAK6912431.1"/>
    </source>
</evidence>
<dbReference type="Pfam" id="PF13812">
    <property type="entry name" value="PPR_3"/>
    <property type="match status" value="1"/>
</dbReference>
<dbReference type="PANTHER" id="PTHR47581:SF2">
    <property type="entry name" value="OS09G0431600 PROTEIN"/>
    <property type="match status" value="1"/>
</dbReference>
<organism evidence="3 4">
    <name type="scientific">Dillenia turbinata</name>
    <dbReference type="NCBI Taxonomy" id="194707"/>
    <lineage>
        <taxon>Eukaryota</taxon>
        <taxon>Viridiplantae</taxon>
        <taxon>Streptophyta</taxon>
        <taxon>Embryophyta</taxon>
        <taxon>Tracheophyta</taxon>
        <taxon>Spermatophyta</taxon>
        <taxon>Magnoliopsida</taxon>
        <taxon>eudicotyledons</taxon>
        <taxon>Gunneridae</taxon>
        <taxon>Pentapetalae</taxon>
        <taxon>Dilleniales</taxon>
        <taxon>Dilleniaceae</taxon>
        <taxon>Dillenia</taxon>
    </lineage>
</organism>
<comment type="caution">
    <text evidence="3">The sequence shown here is derived from an EMBL/GenBank/DDBJ whole genome shotgun (WGS) entry which is preliminary data.</text>
</comment>
<dbReference type="AlphaFoldDB" id="A0AAN8UJR6"/>
<gene>
    <name evidence="3" type="ORF">RJ641_022032</name>
</gene>
<dbReference type="EMBL" id="JBAMMX010000027">
    <property type="protein sequence ID" value="KAK6912431.1"/>
    <property type="molecule type" value="Genomic_DNA"/>
</dbReference>
<dbReference type="NCBIfam" id="TIGR00756">
    <property type="entry name" value="PPR"/>
    <property type="match status" value="2"/>
</dbReference>
<accession>A0AAN8UJR6</accession>
<keyword evidence="1" id="KW-0677">Repeat</keyword>
<proteinExistence type="predicted"/>
<evidence type="ECO:0000256" key="2">
    <source>
        <dbReference type="PROSITE-ProRule" id="PRU00708"/>
    </source>
</evidence>
<dbReference type="Proteomes" id="UP001370490">
    <property type="component" value="Unassembled WGS sequence"/>
</dbReference>
<dbReference type="InterPro" id="IPR002885">
    <property type="entry name" value="PPR_rpt"/>
</dbReference>
<evidence type="ECO:0000256" key="1">
    <source>
        <dbReference type="ARBA" id="ARBA00022737"/>
    </source>
</evidence>
<keyword evidence="4" id="KW-1185">Reference proteome</keyword>